<comment type="caution">
    <text evidence="2">The sequence shown here is derived from an EMBL/GenBank/DDBJ whole genome shotgun (WGS) entry which is preliminary data.</text>
</comment>
<dbReference type="OrthoDB" id="6195965at2759"/>
<feature type="region of interest" description="Disordered" evidence="1">
    <location>
        <begin position="156"/>
        <end position="177"/>
    </location>
</feature>
<dbReference type="InterPro" id="IPR036514">
    <property type="entry name" value="SGNH_hydro_sf"/>
</dbReference>
<dbReference type="Gene3D" id="3.40.50.1110">
    <property type="entry name" value="SGNH hydrolase"/>
    <property type="match status" value="1"/>
</dbReference>
<keyword evidence="3" id="KW-1185">Reference proteome</keyword>
<dbReference type="SUPFAM" id="SSF52266">
    <property type="entry name" value="SGNH hydrolase"/>
    <property type="match status" value="1"/>
</dbReference>
<protein>
    <submittedName>
        <fullName evidence="2">Uncharacterized protein</fullName>
    </submittedName>
</protein>
<accession>A0A8S3UIH4</accession>
<dbReference type="Proteomes" id="UP000683360">
    <property type="component" value="Unassembled WGS sequence"/>
</dbReference>
<evidence type="ECO:0000313" key="3">
    <source>
        <dbReference type="Proteomes" id="UP000683360"/>
    </source>
</evidence>
<name>A0A8S3UIH4_MYTED</name>
<gene>
    <name evidence="2" type="ORF">MEDL_57165</name>
</gene>
<dbReference type="EMBL" id="CAJPWZ010002760">
    <property type="protein sequence ID" value="CAG2245136.1"/>
    <property type="molecule type" value="Genomic_DNA"/>
</dbReference>
<proteinExistence type="predicted"/>
<organism evidence="2 3">
    <name type="scientific">Mytilus edulis</name>
    <name type="common">Blue mussel</name>
    <dbReference type="NCBI Taxonomy" id="6550"/>
    <lineage>
        <taxon>Eukaryota</taxon>
        <taxon>Metazoa</taxon>
        <taxon>Spiralia</taxon>
        <taxon>Lophotrochozoa</taxon>
        <taxon>Mollusca</taxon>
        <taxon>Bivalvia</taxon>
        <taxon>Autobranchia</taxon>
        <taxon>Pteriomorphia</taxon>
        <taxon>Mytilida</taxon>
        <taxon>Mytiloidea</taxon>
        <taxon>Mytilidae</taxon>
        <taxon>Mytilinae</taxon>
        <taxon>Mytilus</taxon>
    </lineage>
</organism>
<evidence type="ECO:0000256" key="1">
    <source>
        <dbReference type="SAM" id="MobiDB-lite"/>
    </source>
</evidence>
<evidence type="ECO:0000313" key="2">
    <source>
        <dbReference type="EMBL" id="CAG2245136.1"/>
    </source>
</evidence>
<dbReference type="AlphaFoldDB" id="A0A8S3UIH4"/>
<sequence>MSTLHQVEQYARSLPQIYSHQRTSPCAVVLSIGGNNIDSRHFNESEYMRLLKRILDTFNEAGVERVVICNILPRKTPIKISSEFYSQRRDLFNNRVRLLQDEQDVNPDIYEDLENVLIQIDMLADQGSTEVCHKYSLETNTNETTNTCIATVPTVPDTTHEHTELDEDKQFDEDKQI</sequence>
<reference evidence="2" key="1">
    <citation type="submission" date="2021-03" db="EMBL/GenBank/DDBJ databases">
        <authorList>
            <person name="Bekaert M."/>
        </authorList>
    </citation>
    <scope>NUCLEOTIDE SEQUENCE</scope>
</reference>